<dbReference type="EMBL" id="KB908681">
    <property type="protein sequence ID" value="EOA85561.1"/>
    <property type="molecule type" value="Genomic_DNA"/>
</dbReference>
<accession>R0IL54</accession>
<organism evidence="2 3">
    <name type="scientific">Exserohilum turcicum (strain 28A)</name>
    <name type="common">Northern leaf blight fungus</name>
    <name type="synonym">Setosphaeria turcica</name>
    <dbReference type="NCBI Taxonomy" id="671987"/>
    <lineage>
        <taxon>Eukaryota</taxon>
        <taxon>Fungi</taxon>
        <taxon>Dikarya</taxon>
        <taxon>Ascomycota</taxon>
        <taxon>Pezizomycotina</taxon>
        <taxon>Dothideomycetes</taxon>
        <taxon>Pleosporomycetidae</taxon>
        <taxon>Pleosporales</taxon>
        <taxon>Pleosporineae</taxon>
        <taxon>Pleosporaceae</taxon>
        <taxon>Exserohilum</taxon>
    </lineage>
</organism>
<reference evidence="2 3" key="2">
    <citation type="journal article" date="2013" name="PLoS Genet.">
        <title>Comparative genome structure, secondary metabolite, and effector coding capacity across Cochliobolus pathogens.</title>
        <authorList>
            <person name="Condon B.J."/>
            <person name="Leng Y."/>
            <person name="Wu D."/>
            <person name="Bushley K.E."/>
            <person name="Ohm R.A."/>
            <person name="Otillar R."/>
            <person name="Martin J."/>
            <person name="Schackwitz W."/>
            <person name="Grimwood J."/>
            <person name="MohdZainudin N."/>
            <person name="Xue C."/>
            <person name="Wang R."/>
            <person name="Manning V.A."/>
            <person name="Dhillon B."/>
            <person name="Tu Z.J."/>
            <person name="Steffenson B.J."/>
            <person name="Salamov A."/>
            <person name="Sun H."/>
            <person name="Lowry S."/>
            <person name="LaButti K."/>
            <person name="Han J."/>
            <person name="Copeland A."/>
            <person name="Lindquist E."/>
            <person name="Barry K."/>
            <person name="Schmutz J."/>
            <person name="Baker S.E."/>
            <person name="Ciuffetti L.M."/>
            <person name="Grigoriev I.V."/>
            <person name="Zhong S."/>
            <person name="Turgeon B.G."/>
        </authorList>
    </citation>
    <scope>NUCLEOTIDE SEQUENCE [LARGE SCALE GENOMIC DNA]</scope>
    <source>
        <strain evidence="3">28A</strain>
    </source>
</reference>
<name>R0IL54_EXST2</name>
<evidence type="ECO:0000313" key="3">
    <source>
        <dbReference type="Proteomes" id="UP000016935"/>
    </source>
</evidence>
<evidence type="ECO:0000256" key="1">
    <source>
        <dbReference type="SAM" id="MobiDB-lite"/>
    </source>
</evidence>
<dbReference type="AlphaFoldDB" id="R0IL54"/>
<feature type="region of interest" description="Disordered" evidence="1">
    <location>
        <begin position="15"/>
        <end position="39"/>
    </location>
</feature>
<reference evidence="2 3" key="1">
    <citation type="journal article" date="2012" name="PLoS Pathog.">
        <title>Diverse lifestyles and strategies of plant pathogenesis encoded in the genomes of eighteen Dothideomycetes fungi.</title>
        <authorList>
            <person name="Ohm R.A."/>
            <person name="Feau N."/>
            <person name="Henrissat B."/>
            <person name="Schoch C.L."/>
            <person name="Horwitz B.A."/>
            <person name="Barry K.W."/>
            <person name="Condon B.J."/>
            <person name="Copeland A.C."/>
            <person name="Dhillon B."/>
            <person name="Glaser F."/>
            <person name="Hesse C.N."/>
            <person name="Kosti I."/>
            <person name="LaButti K."/>
            <person name="Lindquist E.A."/>
            <person name="Lucas S."/>
            <person name="Salamov A.A."/>
            <person name="Bradshaw R.E."/>
            <person name="Ciuffetti L."/>
            <person name="Hamelin R.C."/>
            <person name="Kema G.H.J."/>
            <person name="Lawrence C."/>
            <person name="Scott J.A."/>
            <person name="Spatafora J.W."/>
            <person name="Turgeon B.G."/>
            <person name="de Wit P.J.G.M."/>
            <person name="Zhong S."/>
            <person name="Goodwin S.B."/>
            <person name="Grigoriev I.V."/>
        </authorList>
    </citation>
    <scope>NUCLEOTIDE SEQUENCE [LARGE SCALE GENOMIC DNA]</scope>
    <source>
        <strain evidence="3">28A</strain>
    </source>
</reference>
<feature type="region of interest" description="Disordered" evidence="1">
    <location>
        <begin position="56"/>
        <end position="78"/>
    </location>
</feature>
<feature type="compositionally biased region" description="Basic and acidic residues" evidence="1">
    <location>
        <begin position="63"/>
        <end position="76"/>
    </location>
</feature>
<dbReference type="Proteomes" id="UP000016935">
    <property type="component" value="Unassembled WGS sequence"/>
</dbReference>
<proteinExistence type="predicted"/>
<gene>
    <name evidence="2" type="ORF">SETTUDRAFT_29207</name>
</gene>
<keyword evidence="3" id="KW-1185">Reference proteome</keyword>
<evidence type="ECO:0000313" key="2">
    <source>
        <dbReference type="EMBL" id="EOA85561.1"/>
    </source>
</evidence>
<dbReference type="HOGENOM" id="CLU_2028175_0_0_1"/>
<sequence>MVELFGGHQQASNEFRITRYNNNNKPSLKSFKKPSKPRSRRQLAIASFNFKKQPVLSGRRVGRRPESGRLQRKPKESIVSAKRQNLISQLQSVKSVVVLLQLWWEPQGLHELLHRVVDGNDQ</sequence>
<dbReference type="RefSeq" id="XP_008026815.1">
    <property type="nucleotide sequence ID" value="XM_008028624.1"/>
</dbReference>
<feature type="compositionally biased region" description="Basic residues" evidence="1">
    <location>
        <begin position="30"/>
        <end position="39"/>
    </location>
</feature>
<protein>
    <submittedName>
        <fullName evidence="2">Uncharacterized protein</fullName>
    </submittedName>
</protein>
<dbReference type="GeneID" id="19403322"/>